<dbReference type="AlphaFoldDB" id="A0A9R1VNC3"/>
<evidence type="ECO:0000313" key="1">
    <source>
        <dbReference type="EMBL" id="KAJ0207701.1"/>
    </source>
</evidence>
<sequence>MSWPVYLSSGTYKSKKKTSTKIFVPKKLNCKFALKGKYSSKDNCWSFKAICEIHNHEPSLYLEGHLYPRRLSKDETRLVEDLIRKKVKPNDILSTFMALQHFIQIHL</sequence>
<evidence type="ECO:0008006" key="3">
    <source>
        <dbReference type="Google" id="ProtNLM"/>
    </source>
</evidence>
<dbReference type="Proteomes" id="UP000235145">
    <property type="component" value="Unassembled WGS sequence"/>
</dbReference>
<dbReference type="EMBL" id="NBSK02000005">
    <property type="protein sequence ID" value="KAJ0207701.1"/>
    <property type="molecule type" value="Genomic_DNA"/>
</dbReference>
<gene>
    <name evidence="1" type="ORF">LSAT_V11C500259480</name>
</gene>
<keyword evidence="2" id="KW-1185">Reference proteome</keyword>
<reference evidence="1 2" key="1">
    <citation type="journal article" date="2017" name="Nat. Commun.">
        <title>Genome assembly with in vitro proximity ligation data and whole-genome triplication in lettuce.</title>
        <authorList>
            <person name="Reyes-Chin-Wo S."/>
            <person name="Wang Z."/>
            <person name="Yang X."/>
            <person name="Kozik A."/>
            <person name="Arikit S."/>
            <person name="Song C."/>
            <person name="Xia L."/>
            <person name="Froenicke L."/>
            <person name="Lavelle D.O."/>
            <person name="Truco M.J."/>
            <person name="Xia R."/>
            <person name="Zhu S."/>
            <person name="Xu C."/>
            <person name="Xu H."/>
            <person name="Xu X."/>
            <person name="Cox K."/>
            <person name="Korf I."/>
            <person name="Meyers B.C."/>
            <person name="Michelmore R.W."/>
        </authorList>
    </citation>
    <scope>NUCLEOTIDE SEQUENCE [LARGE SCALE GENOMIC DNA]</scope>
    <source>
        <strain evidence="2">cv. Salinas</strain>
        <tissue evidence="1">Seedlings</tissue>
    </source>
</reference>
<organism evidence="1 2">
    <name type="scientific">Lactuca sativa</name>
    <name type="common">Garden lettuce</name>
    <dbReference type="NCBI Taxonomy" id="4236"/>
    <lineage>
        <taxon>Eukaryota</taxon>
        <taxon>Viridiplantae</taxon>
        <taxon>Streptophyta</taxon>
        <taxon>Embryophyta</taxon>
        <taxon>Tracheophyta</taxon>
        <taxon>Spermatophyta</taxon>
        <taxon>Magnoliopsida</taxon>
        <taxon>eudicotyledons</taxon>
        <taxon>Gunneridae</taxon>
        <taxon>Pentapetalae</taxon>
        <taxon>asterids</taxon>
        <taxon>campanulids</taxon>
        <taxon>Asterales</taxon>
        <taxon>Asteraceae</taxon>
        <taxon>Cichorioideae</taxon>
        <taxon>Cichorieae</taxon>
        <taxon>Lactucinae</taxon>
        <taxon>Lactuca</taxon>
    </lineage>
</organism>
<evidence type="ECO:0000313" key="2">
    <source>
        <dbReference type="Proteomes" id="UP000235145"/>
    </source>
</evidence>
<accession>A0A9R1VNC3</accession>
<comment type="caution">
    <text evidence="1">The sequence shown here is derived from an EMBL/GenBank/DDBJ whole genome shotgun (WGS) entry which is preliminary data.</text>
</comment>
<name>A0A9R1VNC3_LACSA</name>
<proteinExistence type="predicted"/>
<protein>
    <recommendedName>
        <fullName evidence="3">FAR1 domain-containing protein</fullName>
    </recommendedName>
</protein>
<dbReference type="PANTHER" id="PTHR31569:SF4">
    <property type="entry name" value="SWIM-TYPE DOMAIN-CONTAINING PROTEIN"/>
    <property type="match status" value="1"/>
</dbReference>
<dbReference type="PANTHER" id="PTHR31569">
    <property type="entry name" value="SWIM-TYPE DOMAIN-CONTAINING PROTEIN"/>
    <property type="match status" value="1"/>
</dbReference>
<dbReference type="InterPro" id="IPR052579">
    <property type="entry name" value="Zinc_finger_SWIM"/>
</dbReference>